<feature type="region of interest" description="Disordered" evidence="1">
    <location>
        <begin position="26"/>
        <end position="51"/>
    </location>
</feature>
<protein>
    <recommendedName>
        <fullName evidence="4">F-box domain-containing protein</fullName>
    </recommendedName>
</protein>
<evidence type="ECO:0000313" key="3">
    <source>
        <dbReference type="Proteomes" id="UP001212152"/>
    </source>
</evidence>
<gene>
    <name evidence="2" type="ORF">HDU87_002874</name>
</gene>
<reference evidence="2" key="1">
    <citation type="submission" date="2020-05" db="EMBL/GenBank/DDBJ databases">
        <title>Phylogenomic resolution of chytrid fungi.</title>
        <authorList>
            <person name="Stajich J.E."/>
            <person name="Amses K."/>
            <person name="Simmons R."/>
            <person name="Seto K."/>
            <person name="Myers J."/>
            <person name="Bonds A."/>
            <person name="Quandt C.A."/>
            <person name="Barry K."/>
            <person name="Liu P."/>
            <person name="Grigoriev I."/>
            <person name="Longcore J.E."/>
            <person name="James T.Y."/>
        </authorList>
    </citation>
    <scope>NUCLEOTIDE SEQUENCE</scope>
    <source>
        <strain evidence="2">JEL0379</strain>
    </source>
</reference>
<comment type="caution">
    <text evidence="2">The sequence shown here is derived from an EMBL/GenBank/DDBJ whole genome shotgun (WGS) entry which is preliminary data.</text>
</comment>
<dbReference type="EMBL" id="JADGJQ010000020">
    <property type="protein sequence ID" value="KAJ3179668.1"/>
    <property type="molecule type" value="Genomic_DNA"/>
</dbReference>
<accession>A0AAD5TND8</accession>
<proteinExistence type="predicted"/>
<sequence length="438" mass="45978">MTLSKNKLYQSIPDLPSPVYEKKLGTANAATGAGNNTNNSPSSSSSSSSAPRLAALPKPALATIFQFVKQPKALVSTCRTLHALSRDEHVCARWILARAGLAAATATATPVVVVDVLPAQVFAIIKAGVTARVLSMEVLAVLDRWVGKIRSIDVFRDGGDRAARDWDGWQKMDVAIARCGNAKVVEWCAERGFVTRWDRAIEVAVGAGEMDSAVALLGKWTDAVGVANAAAAAAPAGETPGSTNRAEGENDMLTTGTLKRASSQATIVPGTPKEIPPPTPYRAQTAIRPARITVHPALLTHLLNTDNLSAFLALIPSLPQPLPASTLPALLHSPRILAHIIAVGLLPLDSLLLTLAKSPASTRALALRNLTLHSNAIEGNIAKSSAAGMLLARAALEGDVDTCEWLVLAGVPVSEKAVRNAKDAGEKAVLKLLKKPRK</sequence>
<evidence type="ECO:0000256" key="1">
    <source>
        <dbReference type="SAM" id="MobiDB-lite"/>
    </source>
</evidence>
<evidence type="ECO:0008006" key="4">
    <source>
        <dbReference type="Google" id="ProtNLM"/>
    </source>
</evidence>
<keyword evidence="3" id="KW-1185">Reference proteome</keyword>
<organism evidence="2 3">
    <name type="scientific">Geranomyces variabilis</name>
    <dbReference type="NCBI Taxonomy" id="109894"/>
    <lineage>
        <taxon>Eukaryota</taxon>
        <taxon>Fungi</taxon>
        <taxon>Fungi incertae sedis</taxon>
        <taxon>Chytridiomycota</taxon>
        <taxon>Chytridiomycota incertae sedis</taxon>
        <taxon>Chytridiomycetes</taxon>
        <taxon>Spizellomycetales</taxon>
        <taxon>Powellomycetaceae</taxon>
        <taxon>Geranomyces</taxon>
    </lineage>
</organism>
<evidence type="ECO:0000313" key="2">
    <source>
        <dbReference type="EMBL" id="KAJ3179668.1"/>
    </source>
</evidence>
<name>A0AAD5TND8_9FUNG</name>
<dbReference type="AlphaFoldDB" id="A0AAD5TND8"/>
<dbReference type="Proteomes" id="UP001212152">
    <property type="component" value="Unassembled WGS sequence"/>
</dbReference>